<dbReference type="InterPro" id="IPR006311">
    <property type="entry name" value="TAT_signal"/>
</dbReference>
<dbReference type="PROSITE" id="PS51318">
    <property type="entry name" value="TAT"/>
    <property type="match status" value="1"/>
</dbReference>
<dbReference type="EMBL" id="RZYA01000020">
    <property type="protein sequence ID" value="RVU18600.1"/>
    <property type="molecule type" value="Genomic_DNA"/>
</dbReference>
<protein>
    <recommendedName>
        <fullName evidence="4">Lipoprotein</fullName>
    </recommendedName>
</protein>
<keyword evidence="1" id="KW-0732">Signal</keyword>
<accession>A0A3S2YSR9</accession>
<reference evidence="2 3" key="1">
    <citation type="submission" date="2019-01" db="EMBL/GenBank/DDBJ databases">
        <title>Genome sequences of Streptomyces and Rhizobium isolates collected from root and soil.</title>
        <authorList>
            <person name="Chhettri S."/>
            <person name="Sevigny J.L."/>
            <person name="Sen A."/>
            <person name="Ennis N."/>
            <person name="Tisa L."/>
        </authorList>
    </citation>
    <scope>NUCLEOTIDE SEQUENCE [LARGE SCALE GENOMIC DNA]</scope>
    <source>
        <strain evidence="2 3">San01</strain>
    </source>
</reference>
<organism evidence="2 3">
    <name type="scientific">Streptomyces antnestii</name>
    <dbReference type="NCBI Taxonomy" id="2494256"/>
    <lineage>
        <taxon>Bacteria</taxon>
        <taxon>Bacillati</taxon>
        <taxon>Actinomycetota</taxon>
        <taxon>Actinomycetes</taxon>
        <taxon>Kitasatosporales</taxon>
        <taxon>Streptomycetaceae</taxon>
        <taxon>Streptomyces</taxon>
    </lineage>
</organism>
<evidence type="ECO:0000313" key="2">
    <source>
        <dbReference type="EMBL" id="RVU18600.1"/>
    </source>
</evidence>
<dbReference type="AlphaFoldDB" id="A0A3S2YSR9"/>
<evidence type="ECO:0008006" key="4">
    <source>
        <dbReference type="Google" id="ProtNLM"/>
    </source>
</evidence>
<evidence type="ECO:0000313" key="3">
    <source>
        <dbReference type="Proteomes" id="UP000283128"/>
    </source>
</evidence>
<dbReference type="InterPro" id="IPR027304">
    <property type="entry name" value="Trigger_fact/SurA_dom_sf"/>
</dbReference>
<name>A0A3S2YSR9_9ACTN</name>
<proteinExistence type="predicted"/>
<dbReference type="Pfam" id="PF13624">
    <property type="entry name" value="SurA_N_3"/>
    <property type="match status" value="1"/>
</dbReference>
<dbReference type="PROSITE" id="PS51257">
    <property type="entry name" value="PROKAR_LIPOPROTEIN"/>
    <property type="match status" value="1"/>
</dbReference>
<dbReference type="OrthoDB" id="3212108at2"/>
<dbReference type="RefSeq" id="WP_127831834.1">
    <property type="nucleotide sequence ID" value="NZ_RZYA01000020.1"/>
</dbReference>
<feature type="signal peptide" evidence="1">
    <location>
        <begin position="1"/>
        <end position="22"/>
    </location>
</feature>
<gene>
    <name evidence="2" type="ORF">EOT10_31770</name>
</gene>
<sequence>MHRRHSRNSRRAALVLSSAAVAAVPLLTACGSDAHPGAAAVVGSERITVSQLQNRVNEVRDAQQAATKDSAQYGQAIAKSGGLTRSTLSSMVFDRVLHRAATDAGITVTRKQIQAHEAGMAQQTGGVRQMRLALLEQYNIAPQRIDEFARTDIEVMALAQHVGANMQSQSAADQAPFWKALDQASKELNVDLNPRYGTWDITRTHGRADLKTPWVREVTAAGAEGHQTT</sequence>
<evidence type="ECO:0000256" key="1">
    <source>
        <dbReference type="SAM" id="SignalP"/>
    </source>
</evidence>
<dbReference type="Proteomes" id="UP000283128">
    <property type="component" value="Unassembled WGS sequence"/>
</dbReference>
<feature type="chain" id="PRO_5038458169" description="Lipoprotein" evidence="1">
    <location>
        <begin position="23"/>
        <end position="229"/>
    </location>
</feature>
<dbReference type="Gene3D" id="1.10.4030.10">
    <property type="entry name" value="Porin chaperone SurA, peptide-binding domain"/>
    <property type="match status" value="1"/>
</dbReference>
<keyword evidence="3" id="KW-1185">Reference proteome</keyword>
<dbReference type="SUPFAM" id="SSF109998">
    <property type="entry name" value="Triger factor/SurA peptide-binding domain-like"/>
    <property type="match status" value="1"/>
</dbReference>
<comment type="caution">
    <text evidence="2">The sequence shown here is derived from an EMBL/GenBank/DDBJ whole genome shotgun (WGS) entry which is preliminary data.</text>
</comment>